<feature type="compositionally biased region" description="Low complexity" evidence="7">
    <location>
        <begin position="13"/>
        <end position="22"/>
    </location>
</feature>
<dbReference type="GO" id="GO:0034551">
    <property type="term" value="P:mitochondrial respiratory chain complex III assembly"/>
    <property type="evidence" value="ECO:0007669"/>
    <property type="project" value="TreeGrafter"/>
</dbReference>
<name>A0A8C2RF28_CAPHI</name>
<keyword evidence="3" id="KW-0496">Mitochondrion</keyword>
<reference evidence="8" key="1">
    <citation type="submission" date="2019-03" db="EMBL/GenBank/DDBJ databases">
        <title>Genome sequencing and reference-guided assembly of Black Bengal Goat (Capra hircus).</title>
        <authorList>
            <person name="Siddiki A.Z."/>
            <person name="Baten A."/>
            <person name="Billah M."/>
            <person name="Alam M.A.U."/>
            <person name="Shawrob K.S.M."/>
            <person name="Saha S."/>
            <person name="Chowdhury M."/>
            <person name="Rahman A.H."/>
            <person name="Stear M."/>
            <person name="Miah G."/>
            <person name="Das G.B."/>
            <person name="Hossain M.M."/>
            <person name="Kumkum M."/>
            <person name="Islam M.S."/>
            <person name="Mollah A.M."/>
            <person name="Ahsan A."/>
            <person name="Tusar F."/>
            <person name="Khan M.K.I."/>
        </authorList>
    </citation>
    <scope>NUCLEOTIDE SEQUENCE [LARGE SCALE GENOMIC DNA]</scope>
</reference>
<keyword evidence="2" id="KW-0809">Transit peptide</keyword>
<evidence type="ECO:0000256" key="7">
    <source>
        <dbReference type="SAM" id="MobiDB-lite"/>
    </source>
</evidence>
<evidence type="ECO:0000256" key="3">
    <source>
        <dbReference type="ARBA" id="ARBA00023128"/>
    </source>
</evidence>
<protein>
    <recommendedName>
        <fullName evidence="6">Mitochondrial nucleoid factor 1</fullName>
    </recommendedName>
    <alternativeName>
        <fullName evidence="5">Mitochondrial protein M19</fullName>
    </alternativeName>
</protein>
<evidence type="ECO:0000313" key="8">
    <source>
        <dbReference type="Ensembl" id="ENSCHIP00010027524.1"/>
    </source>
</evidence>
<keyword evidence="4" id="KW-1135">Mitochondrion nucleoid</keyword>
<dbReference type="GO" id="GO:0042645">
    <property type="term" value="C:mitochondrial nucleoid"/>
    <property type="evidence" value="ECO:0007669"/>
    <property type="project" value="UniProtKB-SubCell"/>
</dbReference>
<proteinExistence type="predicted"/>
<accession>A0A8C2RF28</accession>
<dbReference type="PANTHER" id="PTHR34260">
    <property type="entry name" value="UBIQUINOL-CYTOCHROME-C REDUCTASE COMPLEX ASSEMBLY FACTOR 2"/>
    <property type="match status" value="1"/>
</dbReference>
<reference evidence="8" key="2">
    <citation type="submission" date="2025-08" db="UniProtKB">
        <authorList>
            <consortium name="Ensembl"/>
        </authorList>
    </citation>
    <scope>IDENTIFICATION</scope>
</reference>
<dbReference type="InterPro" id="IPR037698">
    <property type="entry name" value="UQCC2"/>
</dbReference>
<dbReference type="PANTHER" id="PTHR34260:SF1">
    <property type="entry name" value="UBIQUINOL-CYTOCHROME-C REDUCTASE COMPLEX ASSEMBLY FACTOR 2"/>
    <property type="match status" value="1"/>
</dbReference>
<dbReference type="AlphaFoldDB" id="A0A8C2RF28"/>
<evidence type="ECO:0000256" key="1">
    <source>
        <dbReference type="ARBA" id="ARBA00004436"/>
    </source>
</evidence>
<evidence type="ECO:0000256" key="6">
    <source>
        <dbReference type="ARBA" id="ARBA00032983"/>
    </source>
</evidence>
<feature type="compositionally biased region" description="Basic and acidic residues" evidence="7">
    <location>
        <begin position="161"/>
        <end position="171"/>
    </location>
</feature>
<evidence type="ECO:0000256" key="4">
    <source>
        <dbReference type="ARBA" id="ARBA00023271"/>
    </source>
</evidence>
<evidence type="ECO:0000256" key="2">
    <source>
        <dbReference type="ARBA" id="ARBA00022946"/>
    </source>
</evidence>
<organism evidence="8">
    <name type="scientific">Capra hircus</name>
    <name type="common">Goat</name>
    <dbReference type="NCBI Taxonomy" id="9925"/>
    <lineage>
        <taxon>Eukaryota</taxon>
        <taxon>Metazoa</taxon>
        <taxon>Chordata</taxon>
        <taxon>Craniata</taxon>
        <taxon>Vertebrata</taxon>
        <taxon>Euteleostomi</taxon>
        <taxon>Mammalia</taxon>
        <taxon>Eutheria</taxon>
        <taxon>Laurasiatheria</taxon>
        <taxon>Artiodactyla</taxon>
        <taxon>Ruminantia</taxon>
        <taxon>Pecora</taxon>
        <taxon>Bovidae</taxon>
        <taxon>Caprinae</taxon>
        <taxon>Capra</taxon>
    </lineage>
</organism>
<evidence type="ECO:0000256" key="5">
    <source>
        <dbReference type="ARBA" id="ARBA00031206"/>
    </source>
</evidence>
<feature type="region of interest" description="Disordered" evidence="7">
    <location>
        <begin position="1"/>
        <end position="33"/>
    </location>
</feature>
<dbReference type="Ensembl" id="ENSCHIT00010038886.1">
    <property type="protein sequence ID" value="ENSCHIP00010027524.1"/>
    <property type="gene ID" value="ENSCHIG00010020412.1"/>
</dbReference>
<sequence length="183" mass="20035">MASGRDQTGPGLGRLSAAAGSAGLSGGREHPVAGKTGPEWEALLCSVFVPVEGRDRQSCARPRGSLHLNGNAEHMHGTLVCVSSSSLILSAAEIVEPEACDQMYESLARLHSNYYKHKYPRPRDTSFSGLSLEEYKLILSTDTLDEFKEMNKGTWKKLQEKFAPRSPEGKHTAWARALPRPRT</sequence>
<comment type="subcellular location">
    <subcellularLocation>
        <location evidence="1">Mitochondrion matrix</location>
        <location evidence="1">Mitochondrion nucleoid</location>
    </subcellularLocation>
</comment>
<dbReference type="Pfam" id="PF20180">
    <property type="entry name" value="UQCC2_CBP6"/>
    <property type="match status" value="1"/>
</dbReference>
<feature type="region of interest" description="Disordered" evidence="7">
    <location>
        <begin position="161"/>
        <end position="183"/>
    </location>
</feature>